<accession>A0A9J6BAE6</accession>
<reference evidence="2" key="1">
    <citation type="submission" date="2021-03" db="EMBL/GenBank/DDBJ databases">
        <title>Chromosome level genome of the anhydrobiotic midge Polypedilum vanderplanki.</title>
        <authorList>
            <person name="Yoshida Y."/>
            <person name="Kikawada T."/>
            <person name="Gusev O."/>
        </authorList>
    </citation>
    <scope>NUCLEOTIDE SEQUENCE</scope>
    <source>
        <strain evidence="2">NIAS01</strain>
        <tissue evidence="2">Whole body or cell culture</tissue>
    </source>
</reference>
<proteinExistence type="predicted"/>
<keyword evidence="1" id="KW-0732">Signal</keyword>
<evidence type="ECO:0000256" key="1">
    <source>
        <dbReference type="SAM" id="SignalP"/>
    </source>
</evidence>
<dbReference type="EMBL" id="JADBJN010000004">
    <property type="protein sequence ID" value="KAG5666780.1"/>
    <property type="molecule type" value="Genomic_DNA"/>
</dbReference>
<name>A0A9J6BAE6_POLVA</name>
<gene>
    <name evidence="2" type="ORF">PVAND_014790</name>
</gene>
<organism evidence="2 3">
    <name type="scientific">Polypedilum vanderplanki</name>
    <name type="common">Sleeping chironomid midge</name>
    <dbReference type="NCBI Taxonomy" id="319348"/>
    <lineage>
        <taxon>Eukaryota</taxon>
        <taxon>Metazoa</taxon>
        <taxon>Ecdysozoa</taxon>
        <taxon>Arthropoda</taxon>
        <taxon>Hexapoda</taxon>
        <taxon>Insecta</taxon>
        <taxon>Pterygota</taxon>
        <taxon>Neoptera</taxon>
        <taxon>Endopterygota</taxon>
        <taxon>Diptera</taxon>
        <taxon>Nematocera</taxon>
        <taxon>Chironomoidea</taxon>
        <taxon>Chironomidae</taxon>
        <taxon>Chironominae</taxon>
        <taxon>Polypedilum</taxon>
        <taxon>Polypedilum</taxon>
    </lineage>
</organism>
<feature type="signal peptide" evidence="1">
    <location>
        <begin position="1"/>
        <end position="17"/>
    </location>
</feature>
<feature type="chain" id="PRO_5039939251" evidence="1">
    <location>
        <begin position="18"/>
        <end position="101"/>
    </location>
</feature>
<keyword evidence="3" id="KW-1185">Reference proteome</keyword>
<evidence type="ECO:0000313" key="3">
    <source>
        <dbReference type="Proteomes" id="UP001107558"/>
    </source>
</evidence>
<comment type="caution">
    <text evidence="2">The sequence shown here is derived from an EMBL/GenBank/DDBJ whole genome shotgun (WGS) entry which is preliminary data.</text>
</comment>
<evidence type="ECO:0000313" key="2">
    <source>
        <dbReference type="EMBL" id="KAG5666780.1"/>
    </source>
</evidence>
<dbReference type="Proteomes" id="UP001107558">
    <property type="component" value="Chromosome 4"/>
</dbReference>
<protein>
    <submittedName>
        <fullName evidence="2">Uncharacterized protein</fullName>
    </submittedName>
</protein>
<sequence length="101" mass="11436">MILRIVLLFLFINLVFCGGPVREMAASIEEDNLCPTCQDVYTLDAYANNCYCAYPLRSTLNQIVAIPIGYDVILGGCCFDSFEEDPNNQGWTKFEIYPYKS</sequence>
<dbReference type="AlphaFoldDB" id="A0A9J6BAE6"/>